<keyword evidence="1" id="KW-0472">Membrane</keyword>
<evidence type="ECO:0000313" key="2">
    <source>
        <dbReference type="EMBL" id="MXO59695.1"/>
    </source>
</evidence>
<protein>
    <submittedName>
        <fullName evidence="2">Uncharacterized protein</fullName>
    </submittedName>
</protein>
<gene>
    <name evidence="2" type="ORF">GRI89_09100</name>
</gene>
<keyword evidence="1" id="KW-0812">Transmembrane</keyword>
<dbReference type="EMBL" id="WTYM01000037">
    <property type="protein sequence ID" value="MXO59695.1"/>
    <property type="molecule type" value="Genomic_DNA"/>
</dbReference>
<evidence type="ECO:0000313" key="3">
    <source>
        <dbReference type="Proteomes" id="UP000433652"/>
    </source>
</evidence>
<dbReference type="RefSeq" id="WP_159794376.1">
    <property type="nucleotide sequence ID" value="NZ_WTYM01000037.1"/>
</dbReference>
<keyword evidence="1" id="KW-1133">Transmembrane helix</keyword>
<reference evidence="2 3" key="1">
    <citation type="submission" date="2019-12" db="EMBL/GenBank/DDBJ databases">
        <title>Genomic-based taxomic classification of the family Erythrobacteraceae.</title>
        <authorList>
            <person name="Xu L."/>
        </authorList>
    </citation>
    <scope>NUCLEOTIDE SEQUENCE [LARGE SCALE GENOMIC DNA]</scope>
    <source>
        <strain evidence="2 3">MCCC 1K01500</strain>
    </source>
</reference>
<organism evidence="2 3">
    <name type="scientific">Croceibacterium salegens</name>
    <dbReference type="NCBI Taxonomy" id="1737568"/>
    <lineage>
        <taxon>Bacteria</taxon>
        <taxon>Pseudomonadati</taxon>
        <taxon>Pseudomonadota</taxon>
        <taxon>Alphaproteobacteria</taxon>
        <taxon>Sphingomonadales</taxon>
        <taxon>Erythrobacteraceae</taxon>
        <taxon>Croceibacterium</taxon>
    </lineage>
</organism>
<evidence type="ECO:0000256" key="1">
    <source>
        <dbReference type="SAM" id="Phobius"/>
    </source>
</evidence>
<keyword evidence="3" id="KW-1185">Reference proteome</keyword>
<sequence>MATKKRSFADMTLDRLVELVAIVVAAIFTIYSAQNCGNFIAANARTHRATDRVREPTRYL</sequence>
<proteinExistence type="predicted"/>
<feature type="transmembrane region" description="Helical" evidence="1">
    <location>
        <begin position="12"/>
        <end position="31"/>
    </location>
</feature>
<accession>A0A6I4SUP1</accession>
<comment type="caution">
    <text evidence="2">The sequence shown here is derived from an EMBL/GenBank/DDBJ whole genome shotgun (WGS) entry which is preliminary data.</text>
</comment>
<dbReference type="Proteomes" id="UP000433652">
    <property type="component" value="Unassembled WGS sequence"/>
</dbReference>
<name>A0A6I4SUP1_9SPHN</name>
<dbReference type="AlphaFoldDB" id="A0A6I4SUP1"/>